<dbReference type="EMBL" id="ML991844">
    <property type="protein sequence ID" value="KAF2230253.1"/>
    <property type="molecule type" value="Genomic_DNA"/>
</dbReference>
<dbReference type="PANTHER" id="PTHR11799:SF12">
    <property type="entry name" value="PARAOXONASE-RELATED"/>
    <property type="match status" value="1"/>
</dbReference>
<dbReference type="OrthoDB" id="5307922at2759"/>
<organism evidence="1 2">
    <name type="scientific">Viridothelium virens</name>
    <name type="common">Speckled blister lichen</name>
    <name type="synonym">Trypethelium virens</name>
    <dbReference type="NCBI Taxonomy" id="1048519"/>
    <lineage>
        <taxon>Eukaryota</taxon>
        <taxon>Fungi</taxon>
        <taxon>Dikarya</taxon>
        <taxon>Ascomycota</taxon>
        <taxon>Pezizomycotina</taxon>
        <taxon>Dothideomycetes</taxon>
        <taxon>Dothideomycetes incertae sedis</taxon>
        <taxon>Trypetheliales</taxon>
        <taxon>Trypetheliaceae</taxon>
        <taxon>Viridothelium</taxon>
    </lineage>
</organism>
<dbReference type="PANTHER" id="PTHR11799">
    <property type="entry name" value="PARAOXONASE"/>
    <property type="match status" value="1"/>
</dbReference>
<name>A0A6A6GY27_VIRVR</name>
<keyword evidence="2" id="KW-1185">Reference proteome</keyword>
<dbReference type="InterPro" id="IPR011042">
    <property type="entry name" value="6-blade_b-propeller_TolB-like"/>
</dbReference>
<accession>A0A6A6GY27</accession>
<evidence type="ECO:0008006" key="3">
    <source>
        <dbReference type="Google" id="ProtNLM"/>
    </source>
</evidence>
<dbReference type="AlphaFoldDB" id="A0A6A6GY27"/>
<dbReference type="Gene3D" id="2.120.10.30">
    <property type="entry name" value="TolB, C-terminal domain"/>
    <property type="match status" value="1"/>
</dbReference>
<dbReference type="InterPro" id="IPR051288">
    <property type="entry name" value="Serum_paraoxonase/arylesterase"/>
</dbReference>
<evidence type="ECO:0000313" key="1">
    <source>
        <dbReference type="EMBL" id="KAF2230253.1"/>
    </source>
</evidence>
<sequence>MAVILCPSRMWKPLMIAIFIAILYPPLSLRYTVFGFGRGSGRTVNLHGHELKRIPDTLYVEDLHYHQASNLLFGASEADEETRKFWFPPTADLQKSRPIGQGTFVVIDPKTFKTIRLALRNFSGPFITHGIDIWSSSSDRESIYIFAINHLPNPAHIASSSTEPAARSQIELFHYRIGDAYATHIRSIWHPLIRTPNDIYAVNSQEILVTNDHLHRSGILRLIENLGWDFTPWSNVVHMKFPLHLDLPQTSFGHNGPPNPSTNARAGVSASVALRSLQNMNGLGHGPSCSDVLIGRASAGVLVHAILNPAYPSELQVTESLQLDSTIDNPSYFADPYAVETGRDASGFVLAGLWNAAEFPTAEGRDPVVVWMVRAQTEDGQRMDEEARRWNRTVIFRDDGHSVSSASTALVVAIDPRDNEGRKQGWLFVTGPVSKAVVAARIDL</sequence>
<gene>
    <name evidence="1" type="ORF">EV356DRAFT_509183</name>
</gene>
<evidence type="ECO:0000313" key="2">
    <source>
        <dbReference type="Proteomes" id="UP000800092"/>
    </source>
</evidence>
<proteinExistence type="predicted"/>
<reference evidence="1" key="1">
    <citation type="journal article" date="2020" name="Stud. Mycol.">
        <title>101 Dothideomycetes genomes: a test case for predicting lifestyles and emergence of pathogens.</title>
        <authorList>
            <person name="Haridas S."/>
            <person name="Albert R."/>
            <person name="Binder M."/>
            <person name="Bloem J."/>
            <person name="Labutti K."/>
            <person name="Salamov A."/>
            <person name="Andreopoulos B."/>
            <person name="Baker S."/>
            <person name="Barry K."/>
            <person name="Bills G."/>
            <person name="Bluhm B."/>
            <person name="Cannon C."/>
            <person name="Castanera R."/>
            <person name="Culley D."/>
            <person name="Daum C."/>
            <person name="Ezra D."/>
            <person name="Gonzalez J."/>
            <person name="Henrissat B."/>
            <person name="Kuo A."/>
            <person name="Liang C."/>
            <person name="Lipzen A."/>
            <person name="Lutzoni F."/>
            <person name="Magnuson J."/>
            <person name="Mondo S."/>
            <person name="Nolan M."/>
            <person name="Ohm R."/>
            <person name="Pangilinan J."/>
            <person name="Park H.-J."/>
            <person name="Ramirez L."/>
            <person name="Alfaro M."/>
            <person name="Sun H."/>
            <person name="Tritt A."/>
            <person name="Yoshinaga Y."/>
            <person name="Zwiers L.-H."/>
            <person name="Turgeon B."/>
            <person name="Goodwin S."/>
            <person name="Spatafora J."/>
            <person name="Crous P."/>
            <person name="Grigoriev I."/>
        </authorList>
    </citation>
    <scope>NUCLEOTIDE SEQUENCE</scope>
    <source>
        <strain evidence="1">Tuck. ex Michener</strain>
    </source>
</reference>
<protein>
    <recommendedName>
        <fullName evidence="3">Serum paraoxonase/arylesterase family protein</fullName>
    </recommendedName>
</protein>
<dbReference type="Proteomes" id="UP000800092">
    <property type="component" value="Unassembled WGS sequence"/>
</dbReference>